<dbReference type="RefSeq" id="WP_249510896.1">
    <property type="nucleotide sequence ID" value="NZ_CP093362.1"/>
</dbReference>
<keyword evidence="1" id="KW-0812">Transmembrane</keyword>
<accession>A0ABY4PHG9</accession>
<feature type="transmembrane region" description="Helical" evidence="1">
    <location>
        <begin position="72"/>
        <end position="88"/>
    </location>
</feature>
<dbReference type="Proteomes" id="UP000831859">
    <property type="component" value="Chromosome"/>
</dbReference>
<feature type="transmembrane region" description="Helical" evidence="1">
    <location>
        <begin position="94"/>
        <end position="111"/>
    </location>
</feature>
<protein>
    <submittedName>
        <fullName evidence="2">Uncharacterized protein</fullName>
    </submittedName>
</protein>
<evidence type="ECO:0000313" key="3">
    <source>
        <dbReference type="Proteomes" id="UP000831859"/>
    </source>
</evidence>
<gene>
    <name evidence="2" type="ORF">MOO46_06640</name>
</gene>
<evidence type="ECO:0000313" key="2">
    <source>
        <dbReference type="EMBL" id="UQS84916.1"/>
    </source>
</evidence>
<proteinExistence type="predicted"/>
<keyword evidence="1" id="KW-0472">Membrane</keyword>
<feature type="transmembrane region" description="Helical" evidence="1">
    <location>
        <begin position="41"/>
        <end position="65"/>
    </location>
</feature>
<name>A0ABY4PHG9_9LACO</name>
<sequence length="120" mass="13426">MYKYISIIFRTISVILGLLAGTIIGLDIIPIEPISQLPLNFVIYDIIGVITVILLIIQIVAAFFIQNTKFDAILSITSIIMIMILWILNPETKFPYVCGVISSISLILGNIRNNVYNLQN</sequence>
<organism evidence="2 3">
    <name type="scientific">Apilactobacillus apisilvae</name>
    <dbReference type="NCBI Taxonomy" id="2923364"/>
    <lineage>
        <taxon>Bacteria</taxon>
        <taxon>Bacillati</taxon>
        <taxon>Bacillota</taxon>
        <taxon>Bacilli</taxon>
        <taxon>Lactobacillales</taxon>
        <taxon>Lactobacillaceae</taxon>
        <taxon>Apilactobacillus</taxon>
    </lineage>
</organism>
<dbReference type="EMBL" id="CP093362">
    <property type="protein sequence ID" value="UQS84916.1"/>
    <property type="molecule type" value="Genomic_DNA"/>
</dbReference>
<reference evidence="2 3" key="1">
    <citation type="journal article" date="2022" name="Int. J. Syst. Evol. Microbiol.">
        <title>Apilactobacillus apisilvae sp. nov., Nicolia spurrieriana gen. nov. sp. nov., Bombilactobacillus folatiphilus sp. nov. and Bombilactobacillus thymidiniphilus sp. nov., four new lactic acid bacterial isolates from stingless bees Tetragonula carbonaria and Austroplebeia australis.</title>
        <authorList>
            <person name="Oliphant S.A."/>
            <person name="Watson-Haigh N.S."/>
            <person name="Sumby K.M."/>
            <person name="Gardner J."/>
            <person name="Groom S."/>
            <person name="Jiranek V."/>
        </authorList>
    </citation>
    <scope>NUCLEOTIDE SEQUENCE [LARGE SCALE GENOMIC DNA]</scope>
    <source>
        <strain evidence="2 3">SG5_A10</strain>
    </source>
</reference>
<feature type="transmembrane region" description="Helical" evidence="1">
    <location>
        <begin position="7"/>
        <end position="29"/>
    </location>
</feature>
<keyword evidence="3" id="KW-1185">Reference proteome</keyword>
<evidence type="ECO:0000256" key="1">
    <source>
        <dbReference type="SAM" id="Phobius"/>
    </source>
</evidence>
<keyword evidence="1" id="KW-1133">Transmembrane helix</keyword>